<evidence type="ECO:0000313" key="3">
    <source>
        <dbReference type="Proteomes" id="UP001194580"/>
    </source>
</evidence>
<organism evidence="2 3">
    <name type="scientific">Linnemannia exigua</name>
    <dbReference type="NCBI Taxonomy" id="604196"/>
    <lineage>
        <taxon>Eukaryota</taxon>
        <taxon>Fungi</taxon>
        <taxon>Fungi incertae sedis</taxon>
        <taxon>Mucoromycota</taxon>
        <taxon>Mortierellomycotina</taxon>
        <taxon>Mortierellomycetes</taxon>
        <taxon>Mortierellales</taxon>
        <taxon>Mortierellaceae</taxon>
        <taxon>Linnemannia</taxon>
    </lineage>
</organism>
<dbReference type="AlphaFoldDB" id="A0AAD4DDT0"/>
<evidence type="ECO:0000313" key="2">
    <source>
        <dbReference type="EMBL" id="KAG0275434.1"/>
    </source>
</evidence>
<sequence length="577" mass="65392">MTVHTATSPTPSTVAAKLPQLASRRERIDLGDGLVMRWSTAEDKDALIECHAYAFQFETMGRTIPEGQLPGKNEYVTALTARLMTGQHPLMTEYDFALVEDTNILQAPKPGQTPRPLVVAATCLMLVSGFYGSIDMGWGIPEAVGTRPEYRGRGLVKRLFLDMIHPAAEARGDLMLLIAGIPYFYKQFGYENGVPATSFRHLKNVTALYPPSLPNKRLPRFTLREATSSDLPYLVRLSQPNRLFSKAKMGTYYDLKFWTFVVETLARENIYNYYDAHHHAAIVVDSKTGKDVGISLTGVMMFGGNWNWKIFSLDQDQMNDDEEYAVTYRDAMASVLSQLKEFDRPYYECYSAKLNNNTLPLESETTLRTRNEFPAHNFTNISIGLPPTHPVTLLLDSRKQIDPAREPYRFYTRIPSLPKFLLKIAPVLEERVKESGVWRDVSARLQVDFYQKLEGMSGRGLEVVLKRGKVVEANDWKPKSPEQEAREAVERFHARKQSVSAESDSEEKEDDKGEDKEVVLSAGLKPLMFTRLVTGETSLDELLKRETENYVGSGEAKLLLEVLFPAKDEFNLDLMWL</sequence>
<dbReference type="InterPro" id="IPR016181">
    <property type="entry name" value="Acyl_CoA_acyltransferase"/>
</dbReference>
<accession>A0AAD4DDT0</accession>
<dbReference type="Proteomes" id="UP001194580">
    <property type="component" value="Unassembled WGS sequence"/>
</dbReference>
<proteinExistence type="predicted"/>
<comment type="caution">
    <text evidence="2">The sequence shown here is derived from an EMBL/GenBank/DDBJ whole genome shotgun (WGS) entry which is preliminary data.</text>
</comment>
<name>A0AAD4DDT0_9FUNG</name>
<dbReference type="Gene3D" id="3.40.630.30">
    <property type="match status" value="1"/>
</dbReference>
<dbReference type="EMBL" id="JAAAIL010000480">
    <property type="protein sequence ID" value="KAG0275434.1"/>
    <property type="molecule type" value="Genomic_DNA"/>
</dbReference>
<dbReference type="SUPFAM" id="SSF55729">
    <property type="entry name" value="Acyl-CoA N-acyltransferases (Nat)"/>
    <property type="match status" value="1"/>
</dbReference>
<keyword evidence="3" id="KW-1185">Reference proteome</keyword>
<evidence type="ECO:0000256" key="1">
    <source>
        <dbReference type="SAM" id="MobiDB-lite"/>
    </source>
</evidence>
<gene>
    <name evidence="2" type="ORF">BGZ95_008798</name>
</gene>
<dbReference type="Pfam" id="PF13527">
    <property type="entry name" value="Acetyltransf_9"/>
    <property type="match status" value="1"/>
</dbReference>
<feature type="region of interest" description="Disordered" evidence="1">
    <location>
        <begin position="494"/>
        <end position="516"/>
    </location>
</feature>
<protein>
    <submittedName>
        <fullName evidence="2">Uncharacterized protein</fullName>
    </submittedName>
</protein>
<reference evidence="2" key="1">
    <citation type="journal article" date="2020" name="Fungal Divers.">
        <title>Resolving the Mortierellaceae phylogeny through synthesis of multi-gene phylogenetics and phylogenomics.</title>
        <authorList>
            <person name="Vandepol N."/>
            <person name="Liber J."/>
            <person name="Desiro A."/>
            <person name="Na H."/>
            <person name="Kennedy M."/>
            <person name="Barry K."/>
            <person name="Grigoriev I.V."/>
            <person name="Miller A.N."/>
            <person name="O'Donnell K."/>
            <person name="Stajich J.E."/>
            <person name="Bonito G."/>
        </authorList>
    </citation>
    <scope>NUCLEOTIDE SEQUENCE</scope>
    <source>
        <strain evidence="2">NRRL 28262</strain>
    </source>
</reference>